<keyword evidence="2" id="KW-1185">Reference proteome</keyword>
<dbReference type="EMBL" id="BMEC01000001">
    <property type="protein sequence ID" value="GGC19622.1"/>
    <property type="molecule type" value="Genomic_DNA"/>
</dbReference>
<dbReference type="RefSeq" id="WP_188459825.1">
    <property type="nucleotide sequence ID" value="NZ_BAABHU010000001.1"/>
</dbReference>
<comment type="caution">
    <text evidence="1">The sequence shown here is derived from an EMBL/GenBank/DDBJ whole genome shotgun (WGS) entry which is preliminary data.</text>
</comment>
<reference evidence="2" key="1">
    <citation type="journal article" date="2019" name="Int. J. Syst. Evol. Microbiol.">
        <title>The Global Catalogue of Microorganisms (GCM) 10K type strain sequencing project: providing services to taxonomists for standard genome sequencing and annotation.</title>
        <authorList>
            <consortium name="The Broad Institute Genomics Platform"/>
            <consortium name="The Broad Institute Genome Sequencing Center for Infectious Disease"/>
            <person name="Wu L."/>
            <person name="Ma J."/>
        </authorList>
    </citation>
    <scope>NUCLEOTIDE SEQUENCE [LARGE SCALE GENOMIC DNA]</scope>
    <source>
        <strain evidence="2">CGMCC 1.10832</strain>
    </source>
</reference>
<accession>A0ABQ1L5K4</accession>
<organism evidence="1 2">
    <name type="scientific">Marivirga lumbricoides</name>
    <dbReference type="NCBI Taxonomy" id="1046115"/>
    <lineage>
        <taxon>Bacteria</taxon>
        <taxon>Pseudomonadati</taxon>
        <taxon>Bacteroidota</taxon>
        <taxon>Cytophagia</taxon>
        <taxon>Cytophagales</taxon>
        <taxon>Marivirgaceae</taxon>
        <taxon>Marivirga</taxon>
    </lineage>
</organism>
<proteinExistence type="predicted"/>
<protein>
    <submittedName>
        <fullName evidence="1">Uncharacterized protein</fullName>
    </submittedName>
</protein>
<evidence type="ECO:0000313" key="1">
    <source>
        <dbReference type="EMBL" id="GGC19622.1"/>
    </source>
</evidence>
<name>A0ABQ1L5K4_9BACT</name>
<evidence type="ECO:0000313" key="2">
    <source>
        <dbReference type="Proteomes" id="UP000636010"/>
    </source>
</evidence>
<dbReference type="Proteomes" id="UP000636010">
    <property type="component" value="Unassembled WGS sequence"/>
</dbReference>
<sequence length="329" mass="36836">MWFKELMGFDEISSKNVNDNIVIEGTSMKSKANGKSYQFGYLQIPTLLELKQHAPAWETFTGKIVVKEEVADVQDLHCDPSNINALFQAASQFNLLEMVGPHITPEKGIDIYEHDHTQGPACAIACGAGTIYRNYFVPLNDQRGQSVDNQIDCLELIGKKLNNEELRLWEMTNGYALLNQEGLLNINAQLSKLTTSEREALKDALKIGLQWETEVTLANSKQIVSQAYCSALPVAYLQIEAIYWERFARLILEATYEATFYAALKNLEKTGCNKVFLTLVGGGAFGNDLEWILDSLLLTIRKFKNVPLDVAIVSYGNSNSKVQELIEKV</sequence>
<dbReference type="PANTHER" id="PTHR35609:SF1">
    <property type="entry name" value="MACRO DOMAIN-CONTAINING PROTEIN"/>
    <property type="match status" value="1"/>
</dbReference>
<gene>
    <name evidence="1" type="ORF">GCM10011506_00840</name>
</gene>
<dbReference type="PANTHER" id="PTHR35609">
    <property type="entry name" value="MACRO DOMAIN-CONTAINING PROTEIN"/>
    <property type="match status" value="1"/>
</dbReference>